<evidence type="ECO:0000313" key="2">
    <source>
        <dbReference type="Proteomes" id="UP001054945"/>
    </source>
</evidence>
<gene>
    <name evidence="1" type="ORF">CEXT_178531</name>
</gene>
<accession>A0AAV4Q1N9</accession>
<keyword evidence="2" id="KW-1185">Reference proteome</keyword>
<name>A0AAV4Q1N9_CAEEX</name>
<dbReference type="AlphaFoldDB" id="A0AAV4Q1N9"/>
<reference evidence="1 2" key="1">
    <citation type="submission" date="2021-06" db="EMBL/GenBank/DDBJ databases">
        <title>Caerostris extrusa draft genome.</title>
        <authorList>
            <person name="Kono N."/>
            <person name="Arakawa K."/>
        </authorList>
    </citation>
    <scope>NUCLEOTIDE SEQUENCE [LARGE SCALE GENOMIC DNA]</scope>
</reference>
<dbReference type="EMBL" id="BPLR01005534">
    <property type="protein sequence ID" value="GIY03046.1"/>
    <property type="molecule type" value="Genomic_DNA"/>
</dbReference>
<proteinExistence type="predicted"/>
<protein>
    <submittedName>
        <fullName evidence="1">Uncharacterized protein</fullName>
    </submittedName>
</protein>
<comment type="caution">
    <text evidence="1">The sequence shown here is derived from an EMBL/GenBank/DDBJ whole genome shotgun (WGS) entry which is preliminary data.</text>
</comment>
<evidence type="ECO:0000313" key="1">
    <source>
        <dbReference type="EMBL" id="GIY03046.1"/>
    </source>
</evidence>
<organism evidence="1 2">
    <name type="scientific">Caerostris extrusa</name>
    <name type="common">Bark spider</name>
    <name type="synonym">Caerostris bankana</name>
    <dbReference type="NCBI Taxonomy" id="172846"/>
    <lineage>
        <taxon>Eukaryota</taxon>
        <taxon>Metazoa</taxon>
        <taxon>Ecdysozoa</taxon>
        <taxon>Arthropoda</taxon>
        <taxon>Chelicerata</taxon>
        <taxon>Arachnida</taxon>
        <taxon>Araneae</taxon>
        <taxon>Araneomorphae</taxon>
        <taxon>Entelegynae</taxon>
        <taxon>Araneoidea</taxon>
        <taxon>Araneidae</taxon>
        <taxon>Caerostris</taxon>
    </lineage>
</organism>
<dbReference type="Proteomes" id="UP001054945">
    <property type="component" value="Unassembled WGS sequence"/>
</dbReference>
<sequence length="102" mass="11135">MGEILVHLTQALGTLCKSDHPLFSNTRAIVAIGKCPIGTKNVTDGTVASSLNAIVGRKSLLHTSFNLQPNLLVKQLHDVKIALIWFLKKGWVDSFGRNLVED</sequence>